<feature type="transmembrane region" description="Helical" evidence="6">
    <location>
        <begin position="12"/>
        <end position="36"/>
    </location>
</feature>
<reference evidence="9" key="1">
    <citation type="journal article" date="2019" name="Int. J. Syst. Evol. Microbiol.">
        <title>The Global Catalogue of Microorganisms (GCM) 10K type strain sequencing project: providing services to taxonomists for standard genome sequencing and annotation.</title>
        <authorList>
            <consortium name="The Broad Institute Genomics Platform"/>
            <consortium name="The Broad Institute Genome Sequencing Center for Infectious Disease"/>
            <person name="Wu L."/>
            <person name="Ma J."/>
        </authorList>
    </citation>
    <scope>NUCLEOTIDE SEQUENCE [LARGE SCALE GENOMIC DNA]</scope>
    <source>
        <strain evidence="9">CGMCC 4.7426</strain>
    </source>
</reference>
<dbReference type="Proteomes" id="UP001595989">
    <property type="component" value="Unassembled WGS sequence"/>
</dbReference>
<feature type="transmembrane region" description="Helical" evidence="6">
    <location>
        <begin position="352"/>
        <end position="375"/>
    </location>
</feature>
<dbReference type="InterPro" id="IPR036866">
    <property type="entry name" value="RibonucZ/Hydroxyglut_hydro"/>
</dbReference>
<evidence type="ECO:0000313" key="9">
    <source>
        <dbReference type="Proteomes" id="UP001595989"/>
    </source>
</evidence>
<evidence type="ECO:0000256" key="4">
    <source>
        <dbReference type="ARBA" id="ARBA00022989"/>
    </source>
</evidence>
<feature type="transmembrane region" description="Helical" evidence="6">
    <location>
        <begin position="438"/>
        <end position="463"/>
    </location>
</feature>
<dbReference type="SUPFAM" id="SSF56281">
    <property type="entry name" value="Metallo-hydrolase/oxidoreductase"/>
    <property type="match status" value="1"/>
</dbReference>
<dbReference type="InterPro" id="IPR052159">
    <property type="entry name" value="Competence_DNA_uptake"/>
</dbReference>
<gene>
    <name evidence="8" type="ORF">ACFO3D_11730</name>
</gene>
<keyword evidence="4 6" id="KW-1133">Transmembrane helix</keyword>
<keyword evidence="2" id="KW-1003">Cell membrane</keyword>
<dbReference type="CDD" id="cd07731">
    <property type="entry name" value="ComA-like_MBL-fold"/>
    <property type="match status" value="1"/>
</dbReference>
<feature type="transmembrane region" description="Helical" evidence="6">
    <location>
        <begin position="43"/>
        <end position="60"/>
    </location>
</feature>
<name>A0ABV9DL55_9BACI</name>
<feature type="transmembrane region" description="Helical" evidence="6">
    <location>
        <begin position="323"/>
        <end position="340"/>
    </location>
</feature>
<keyword evidence="3 6" id="KW-0812">Transmembrane</keyword>
<feature type="transmembrane region" description="Helical" evidence="6">
    <location>
        <begin position="475"/>
        <end position="495"/>
    </location>
</feature>
<dbReference type="RefSeq" id="WP_390296162.1">
    <property type="nucleotide sequence ID" value="NZ_JBHSFU010000006.1"/>
</dbReference>
<evidence type="ECO:0000256" key="1">
    <source>
        <dbReference type="ARBA" id="ARBA00004651"/>
    </source>
</evidence>
<dbReference type="Pfam" id="PF13567">
    <property type="entry name" value="DUF4131"/>
    <property type="match status" value="1"/>
</dbReference>
<evidence type="ECO:0000256" key="5">
    <source>
        <dbReference type="ARBA" id="ARBA00023136"/>
    </source>
</evidence>
<evidence type="ECO:0000256" key="6">
    <source>
        <dbReference type="SAM" id="Phobius"/>
    </source>
</evidence>
<dbReference type="EMBL" id="JBHSFU010000006">
    <property type="protein sequence ID" value="MFC4558876.1"/>
    <property type="molecule type" value="Genomic_DNA"/>
</dbReference>
<comment type="subcellular location">
    <subcellularLocation>
        <location evidence="1">Cell membrane</location>
        <topology evidence="1">Multi-pass membrane protein</topology>
    </subcellularLocation>
</comment>
<dbReference type="NCBIfam" id="TIGR00361">
    <property type="entry name" value="ComEC_Rec2"/>
    <property type="match status" value="1"/>
</dbReference>
<dbReference type="Gene3D" id="3.60.15.10">
    <property type="entry name" value="Ribonuclease Z/Hydroxyacylglutathione hydrolase-like"/>
    <property type="match status" value="1"/>
</dbReference>
<feature type="domain" description="Metallo-beta-lactamase" evidence="7">
    <location>
        <begin position="508"/>
        <end position="708"/>
    </location>
</feature>
<evidence type="ECO:0000256" key="2">
    <source>
        <dbReference type="ARBA" id="ARBA00022475"/>
    </source>
</evidence>
<feature type="transmembrane region" description="Helical" evidence="6">
    <location>
        <begin position="263"/>
        <end position="294"/>
    </location>
</feature>
<proteinExistence type="predicted"/>
<feature type="transmembrane region" description="Helical" evidence="6">
    <location>
        <begin position="300"/>
        <end position="318"/>
    </location>
</feature>
<dbReference type="InterPro" id="IPR004797">
    <property type="entry name" value="Competence_ComEC/Rec2"/>
</dbReference>
<dbReference type="PANTHER" id="PTHR30619">
    <property type="entry name" value="DNA INTERNALIZATION/COMPETENCE PROTEIN COMEC/REC2"/>
    <property type="match status" value="1"/>
</dbReference>
<comment type="caution">
    <text evidence="8">The sequence shown here is derived from an EMBL/GenBank/DDBJ whole genome shotgun (WGS) entry which is preliminary data.</text>
</comment>
<protein>
    <submittedName>
        <fullName evidence="8">DNA internalization-related competence protein ComEC/Rec2</fullName>
    </submittedName>
</protein>
<keyword evidence="9" id="KW-1185">Reference proteome</keyword>
<keyword evidence="5 6" id="KW-0472">Membrane</keyword>
<dbReference type="PANTHER" id="PTHR30619:SF1">
    <property type="entry name" value="RECOMBINATION PROTEIN 2"/>
    <property type="match status" value="1"/>
</dbReference>
<feature type="transmembrane region" description="Helical" evidence="6">
    <location>
        <begin position="231"/>
        <end position="251"/>
    </location>
</feature>
<accession>A0ABV9DL55</accession>
<dbReference type="Pfam" id="PF00753">
    <property type="entry name" value="Lactamase_B"/>
    <property type="match status" value="1"/>
</dbReference>
<dbReference type="SMART" id="SM00849">
    <property type="entry name" value="Lactamase_B"/>
    <property type="match status" value="1"/>
</dbReference>
<evidence type="ECO:0000259" key="7">
    <source>
        <dbReference type="SMART" id="SM00849"/>
    </source>
</evidence>
<dbReference type="InterPro" id="IPR004477">
    <property type="entry name" value="ComEC_N"/>
</dbReference>
<dbReference type="Pfam" id="PF03772">
    <property type="entry name" value="Competence"/>
    <property type="match status" value="1"/>
</dbReference>
<dbReference type="NCBIfam" id="TIGR00360">
    <property type="entry name" value="ComEC_N-term"/>
    <property type="match status" value="1"/>
</dbReference>
<sequence length="755" mass="85062">MKGYWHFPAIGTVFSALTIILHSNWFILIYFLWILLLYKKGRLGKICILISLAIPIYLFFQLPDLNTLPKLEPPQNSSPIIGRISSPVKSSASKIEFVLTEEGTNRKLQVVYFLKQQEPVYHLNHGAVCQLTGKVELPEGGRNPGQFDYRKFLLAKGITHQMVISSLDQVSCDGASVFSRIHSLRRALLVYTSEKLTKHTAAWLNALVLGDDSTMGKELIELFQRWNLSHLLAISGLHVGLLVGFVYFLLLKMNILTREKAQWALVLFLPLYAVLAGGEPSVWRAGIMVLFFILLSKVNYKISITDVLSIAFILLVLIDRYMIYNIGFQLSFSVTMGLLLSKNWIAQSTSPFFTVLKISFVCQMVILPLQLLYFYTFQPLSILLNVLIVPYFSLFVIPFMFVLLLLSPVAGPILPLFDSLFTSIHENFISFIGMVDGIAYFPMVLGSLSLSETVIYYGIFLFFMKGLEQQLLKRAFSLGCLLTVYILMLGLAPYFSPIGTVTMLDIGQGDAIVVELPYRKGIIMVDAGAKMSFENNKATGKVYEQIIRPFFYSRGIHTLDAIFISHEDSDHMGSLPYILRDMGAKEVIVSNYYKMNKDTQQSITKADFKRVGPRERLKIGGQDFYILSPQQDRQTTNENSLVVYTKLGGKSWLFTGDIGINTEKEIMAKYPSLHADVLKVAHHGSNSSTDQAFVKEISPGFALISAGVDNSYGHPHQEVLKILKGAGVKVWRTDRNGAIQYYFRNDRGTFLPYLP</sequence>
<dbReference type="InterPro" id="IPR025405">
    <property type="entry name" value="DUF4131"/>
</dbReference>
<dbReference type="InterPro" id="IPR035681">
    <property type="entry name" value="ComA-like_MBL"/>
</dbReference>
<dbReference type="InterPro" id="IPR001279">
    <property type="entry name" value="Metallo-B-lactamas"/>
</dbReference>
<feature type="transmembrane region" description="Helical" evidence="6">
    <location>
        <begin position="382"/>
        <end position="406"/>
    </location>
</feature>
<evidence type="ECO:0000256" key="3">
    <source>
        <dbReference type="ARBA" id="ARBA00022692"/>
    </source>
</evidence>
<organism evidence="8 9">
    <name type="scientific">Virgibacillus kekensis</name>
    <dbReference type="NCBI Taxonomy" id="202261"/>
    <lineage>
        <taxon>Bacteria</taxon>
        <taxon>Bacillati</taxon>
        <taxon>Bacillota</taxon>
        <taxon>Bacilli</taxon>
        <taxon>Bacillales</taxon>
        <taxon>Bacillaceae</taxon>
        <taxon>Virgibacillus</taxon>
    </lineage>
</organism>
<evidence type="ECO:0000313" key="8">
    <source>
        <dbReference type="EMBL" id="MFC4558876.1"/>
    </source>
</evidence>